<evidence type="ECO:0000313" key="2">
    <source>
        <dbReference type="EMBL" id="CAC5364432.1"/>
    </source>
</evidence>
<evidence type="ECO:0000313" key="3">
    <source>
        <dbReference type="Proteomes" id="UP000507470"/>
    </source>
</evidence>
<dbReference type="EMBL" id="CACVKT020000984">
    <property type="protein sequence ID" value="CAC5364432.1"/>
    <property type="molecule type" value="Genomic_DNA"/>
</dbReference>
<feature type="compositionally biased region" description="Basic and acidic residues" evidence="1">
    <location>
        <begin position="130"/>
        <end position="151"/>
    </location>
</feature>
<reference evidence="2 3" key="1">
    <citation type="submission" date="2020-06" db="EMBL/GenBank/DDBJ databases">
        <authorList>
            <person name="Li R."/>
            <person name="Bekaert M."/>
        </authorList>
    </citation>
    <scope>NUCLEOTIDE SEQUENCE [LARGE SCALE GENOMIC DNA]</scope>
    <source>
        <strain evidence="3">wild</strain>
    </source>
</reference>
<dbReference type="AlphaFoldDB" id="A0A6J8AAE0"/>
<keyword evidence="3" id="KW-1185">Reference proteome</keyword>
<sequence length="214" mass="24051">MASPCSKKRRVDSLSEFVISAGEDLDTQITSCLYHLGKKDVQQATSSLERIRRFTKANHAKYALQSPSTKSKVPDHSDSDAQSTQVPDHSHSDVQSTQVPDHSHSDAQSCTLGISEDQNSKTEISSVDNNCKRKMTEKSNYDDREVKKIKSQELSTENTNKDLPNPTCTVAATNTTSNQRNFTSNEQQQNLYSNFEKEIQHQISLTQKKKRQSN</sequence>
<accession>A0A6J8AAE0</accession>
<feature type="compositionally biased region" description="Polar residues" evidence="1">
    <location>
        <begin position="80"/>
        <end position="112"/>
    </location>
</feature>
<protein>
    <submittedName>
        <fullName evidence="2">Uncharacterized protein</fullName>
    </submittedName>
</protein>
<feature type="region of interest" description="Disordered" evidence="1">
    <location>
        <begin position="58"/>
        <end position="167"/>
    </location>
</feature>
<feature type="compositionally biased region" description="Polar residues" evidence="1">
    <location>
        <begin position="152"/>
        <end position="167"/>
    </location>
</feature>
<proteinExistence type="predicted"/>
<dbReference type="OrthoDB" id="10423948at2759"/>
<organism evidence="2 3">
    <name type="scientific">Mytilus coruscus</name>
    <name type="common">Sea mussel</name>
    <dbReference type="NCBI Taxonomy" id="42192"/>
    <lineage>
        <taxon>Eukaryota</taxon>
        <taxon>Metazoa</taxon>
        <taxon>Spiralia</taxon>
        <taxon>Lophotrochozoa</taxon>
        <taxon>Mollusca</taxon>
        <taxon>Bivalvia</taxon>
        <taxon>Autobranchia</taxon>
        <taxon>Pteriomorphia</taxon>
        <taxon>Mytilida</taxon>
        <taxon>Mytiloidea</taxon>
        <taxon>Mytilidae</taxon>
        <taxon>Mytilinae</taxon>
        <taxon>Mytilus</taxon>
    </lineage>
</organism>
<gene>
    <name evidence="2" type="ORF">MCOR_5484</name>
</gene>
<evidence type="ECO:0000256" key="1">
    <source>
        <dbReference type="SAM" id="MobiDB-lite"/>
    </source>
</evidence>
<name>A0A6J8AAE0_MYTCO</name>
<dbReference type="Proteomes" id="UP000507470">
    <property type="component" value="Unassembled WGS sequence"/>
</dbReference>